<dbReference type="InterPro" id="IPR028098">
    <property type="entry name" value="Glyco_trans_4-like_N"/>
</dbReference>
<name>A0A0F9FTN2_9ZZZZ</name>
<dbReference type="InterPro" id="IPR001296">
    <property type="entry name" value="Glyco_trans_1"/>
</dbReference>
<evidence type="ECO:0008006" key="4">
    <source>
        <dbReference type="Google" id="ProtNLM"/>
    </source>
</evidence>
<proteinExistence type="predicted"/>
<gene>
    <name evidence="3" type="ORF">LCGC14_1912890</name>
</gene>
<dbReference type="PANTHER" id="PTHR12526:SF630">
    <property type="entry name" value="GLYCOSYLTRANSFERASE"/>
    <property type="match status" value="1"/>
</dbReference>
<dbReference type="Pfam" id="PF13439">
    <property type="entry name" value="Glyco_transf_4"/>
    <property type="match status" value="1"/>
</dbReference>
<feature type="domain" description="Glycosyl transferase family 1" evidence="1">
    <location>
        <begin position="207"/>
        <end position="356"/>
    </location>
</feature>
<reference evidence="3" key="1">
    <citation type="journal article" date="2015" name="Nature">
        <title>Complex archaea that bridge the gap between prokaryotes and eukaryotes.</title>
        <authorList>
            <person name="Spang A."/>
            <person name="Saw J.H."/>
            <person name="Jorgensen S.L."/>
            <person name="Zaremba-Niedzwiedzka K."/>
            <person name="Martijn J."/>
            <person name="Lind A.E."/>
            <person name="van Eijk R."/>
            <person name="Schleper C."/>
            <person name="Guy L."/>
            <person name="Ettema T.J."/>
        </authorList>
    </citation>
    <scope>NUCLEOTIDE SEQUENCE</scope>
</reference>
<accession>A0A0F9FTN2</accession>
<organism evidence="3">
    <name type="scientific">marine sediment metagenome</name>
    <dbReference type="NCBI Taxonomy" id="412755"/>
    <lineage>
        <taxon>unclassified sequences</taxon>
        <taxon>metagenomes</taxon>
        <taxon>ecological metagenomes</taxon>
    </lineage>
</organism>
<dbReference type="SUPFAM" id="SSF53756">
    <property type="entry name" value="UDP-Glycosyltransferase/glycogen phosphorylase"/>
    <property type="match status" value="1"/>
</dbReference>
<comment type="caution">
    <text evidence="3">The sequence shown here is derived from an EMBL/GenBank/DDBJ whole genome shotgun (WGS) entry which is preliminary data.</text>
</comment>
<protein>
    <recommendedName>
        <fullName evidence="4">Glycosyl transferase family 1 domain-containing protein</fullName>
    </recommendedName>
</protein>
<evidence type="ECO:0000313" key="3">
    <source>
        <dbReference type="EMBL" id="KKL89618.1"/>
    </source>
</evidence>
<dbReference type="EMBL" id="LAZR01020237">
    <property type="protein sequence ID" value="KKL89618.1"/>
    <property type="molecule type" value="Genomic_DNA"/>
</dbReference>
<dbReference type="Pfam" id="PF00534">
    <property type="entry name" value="Glycos_transf_1"/>
    <property type="match status" value="1"/>
</dbReference>
<feature type="domain" description="Glycosyltransferase subfamily 4-like N-terminal" evidence="2">
    <location>
        <begin position="16"/>
        <end position="184"/>
    </location>
</feature>
<dbReference type="PANTHER" id="PTHR12526">
    <property type="entry name" value="GLYCOSYLTRANSFERASE"/>
    <property type="match status" value="1"/>
</dbReference>
<dbReference type="Gene3D" id="3.40.50.2000">
    <property type="entry name" value="Glycogen Phosphorylase B"/>
    <property type="match status" value="2"/>
</dbReference>
<dbReference type="GO" id="GO:0016757">
    <property type="term" value="F:glycosyltransferase activity"/>
    <property type="evidence" value="ECO:0007669"/>
    <property type="project" value="InterPro"/>
</dbReference>
<dbReference type="AlphaFoldDB" id="A0A0F9FTN2"/>
<evidence type="ECO:0000259" key="2">
    <source>
        <dbReference type="Pfam" id="PF13439"/>
    </source>
</evidence>
<sequence length="381" mass="44145">MKKKLLIIIHSLKRGGGAERLASNLTIQLSKEYNIFILTVYHFKNLYPHTGHYYSLKENLGVMRKILNSLKFLTIIRPLRIYSVIRKISPDFILSSMDITNVYSILSKYIFRFNIPLFIYVQNNPIMRYKKKLKYLNFLIRELYPIKSVNKIITISKGLEKILENYYCIKKDKLQTILNAIDLKLINKKKKEKISMYNKLFDNVNIIKFITIGRLVDQKGHNYLIGSFLKVKKRVPNSKLIIIGDGTLRQKLEMQIKKGGLKDDVLLLGFKENPIKYLAKSDIFVLPSKFEGLPTVLLLALACGLPIISTDCDTGPREILDNGKYGLLANVMDIEDLASKMILLAKNNELKNKFSNLSIERAEFFNLNKIIHEWINLFESF</sequence>
<evidence type="ECO:0000259" key="1">
    <source>
        <dbReference type="Pfam" id="PF00534"/>
    </source>
</evidence>